<dbReference type="VEuPathDB" id="PiroplasmaDB:BBOV_III003120"/>
<reference evidence="1 2" key="1">
    <citation type="journal article" date="2007" name="PLoS Pathog.">
        <title>Genome sequence of Babesia bovis and comparative analysis of apicomplexan hemoprotozoa.</title>
        <authorList>
            <person name="Brayton K.A."/>
            <person name="Lau A.O.T."/>
            <person name="Herndon D.R."/>
            <person name="Hannick L."/>
            <person name="Kappmeyer L.S."/>
            <person name="Berens S.J."/>
            <person name="Bidwell S.L."/>
            <person name="Brown W.C."/>
            <person name="Crabtree J."/>
            <person name="Fadrosh D."/>
            <person name="Feldblum T."/>
            <person name="Forberger H.A."/>
            <person name="Haas B.J."/>
            <person name="Howell J.M."/>
            <person name="Khouri H."/>
            <person name="Koo H."/>
            <person name="Mann D.J."/>
            <person name="Norimine J."/>
            <person name="Paulsen I.T."/>
            <person name="Radune D."/>
            <person name="Ren Q."/>
            <person name="Smith R.K. Jr."/>
            <person name="Suarez C.E."/>
            <person name="White O."/>
            <person name="Wortman J.R."/>
            <person name="Knowles D.P. Jr."/>
            <person name="McElwain T.F."/>
            <person name="Nene V.M."/>
        </authorList>
    </citation>
    <scope>NUCLEOTIDE SEQUENCE [LARGE SCALE GENOMIC DNA]</scope>
    <source>
        <strain evidence="1">T2Bo</strain>
    </source>
</reference>
<gene>
    <name evidence="1" type="ORF">BBOV_III003120</name>
</gene>
<name>A7AMU2_BABBO</name>
<keyword evidence="2" id="KW-1185">Reference proteome</keyword>
<dbReference type="InParanoid" id="A7AMU2"/>
<accession>A7AMU2</accession>
<dbReference type="Proteomes" id="UP000002173">
    <property type="component" value="Chromosome 3"/>
</dbReference>
<evidence type="ECO:0000313" key="1">
    <source>
        <dbReference type="EMBL" id="EDO07876.1"/>
    </source>
</evidence>
<dbReference type="AlphaFoldDB" id="A7AMU2"/>
<dbReference type="EMBL" id="AAXT01000001">
    <property type="protein sequence ID" value="EDO07876.1"/>
    <property type="molecule type" value="Genomic_DNA"/>
</dbReference>
<proteinExistence type="predicted"/>
<sequence length="73" mass="8393">MHKRVDLVLFRDNRAIVVCDNVVGIRAIPLPSEDELPPVGPTSTFYREPLKNGADKQMEKMSRILMEIQTWIL</sequence>
<evidence type="ECO:0000313" key="2">
    <source>
        <dbReference type="Proteomes" id="UP000002173"/>
    </source>
</evidence>
<organism evidence="1 2">
    <name type="scientific">Babesia bovis</name>
    <dbReference type="NCBI Taxonomy" id="5865"/>
    <lineage>
        <taxon>Eukaryota</taxon>
        <taxon>Sar</taxon>
        <taxon>Alveolata</taxon>
        <taxon>Apicomplexa</taxon>
        <taxon>Aconoidasida</taxon>
        <taxon>Piroplasmida</taxon>
        <taxon>Babesiidae</taxon>
        <taxon>Babesia</taxon>
    </lineage>
</organism>
<comment type="caution">
    <text evidence="1">The sequence shown here is derived from an EMBL/GenBank/DDBJ whole genome shotgun (WGS) entry which is preliminary data.</text>
</comment>
<protein>
    <submittedName>
        <fullName evidence="1">Uncharacterized protein</fullName>
    </submittedName>
</protein>